<proteinExistence type="predicted"/>
<evidence type="ECO:0000313" key="3">
    <source>
        <dbReference type="Proteomes" id="UP000009135"/>
    </source>
</evidence>
<feature type="compositionally biased region" description="Polar residues" evidence="1">
    <location>
        <begin position="77"/>
        <end position="97"/>
    </location>
</feature>
<accession>H6N6U5</accession>
<dbReference type="OrthoDB" id="402382at2"/>
<gene>
    <name evidence="2" type="ordered locus">MHC_02515</name>
</gene>
<dbReference type="HOGENOM" id="CLU_1446181_0_0_14"/>
<keyword evidence="3" id="KW-1185">Reference proteome</keyword>
<feature type="compositionally biased region" description="Low complexity" evidence="1">
    <location>
        <begin position="65"/>
        <end position="76"/>
    </location>
</feature>
<reference evidence="2 3" key="1">
    <citation type="journal article" date="2012" name="J. Bacteriol.">
        <title>Complete genome sequence of Mycoplasma haemocanis strain Illinois.</title>
        <authorList>
            <person name="do Nascimento N.C."/>
            <person name="Guimaraes A.M."/>
            <person name="Santos A.P."/>
            <person name="Sanmiguel P.J."/>
            <person name="Messick J.B."/>
        </authorList>
    </citation>
    <scope>NUCLEOTIDE SEQUENCE [LARGE SCALE GENOMIC DNA]</scope>
    <source>
        <strain evidence="2 3">Illinois</strain>
    </source>
</reference>
<protein>
    <submittedName>
        <fullName evidence="2">Uncharacterized protein</fullName>
    </submittedName>
</protein>
<sequence length="179" mass="19788">MVLSTMMKSLLGGTLLAAGAGLGIGQAIFFPGDSNSENLVKTSIKSVDEEQPEENKSQAEDTSSENEGSSTGSSSNVTTQEASVSQTSESGKTSTSPEQKKKCTIYKILSSAQKTAALMEENFLDKELKSQPQTYEQVKAICANGKDIYLSWEKVSYWWQRTKYEWVFDKSKQNINWKK</sequence>
<evidence type="ECO:0000313" key="2">
    <source>
        <dbReference type="EMBL" id="AEW45367.2"/>
    </source>
</evidence>
<dbReference type="Proteomes" id="UP000009135">
    <property type="component" value="Chromosome"/>
</dbReference>
<name>H6N6U5_MYCHN</name>
<dbReference type="EMBL" id="CP003199">
    <property type="protein sequence ID" value="AEW45367.2"/>
    <property type="molecule type" value="Genomic_DNA"/>
</dbReference>
<evidence type="ECO:0000256" key="1">
    <source>
        <dbReference type="SAM" id="MobiDB-lite"/>
    </source>
</evidence>
<dbReference type="AlphaFoldDB" id="H6N6U5"/>
<feature type="region of interest" description="Disordered" evidence="1">
    <location>
        <begin position="45"/>
        <end position="99"/>
    </location>
</feature>
<dbReference type="KEGG" id="mhe:MHC_02515"/>
<organism evidence="2 3">
    <name type="scientific">Mycoplasma haemocanis (strain Illinois)</name>
    <dbReference type="NCBI Taxonomy" id="1111676"/>
    <lineage>
        <taxon>Bacteria</taxon>
        <taxon>Bacillati</taxon>
        <taxon>Mycoplasmatota</taxon>
        <taxon>Mollicutes</taxon>
        <taxon>Mycoplasmataceae</taxon>
        <taxon>Mycoplasma</taxon>
    </lineage>
</organism>